<evidence type="ECO:0000259" key="3">
    <source>
        <dbReference type="Pfam" id="PF03981"/>
    </source>
</evidence>
<dbReference type="EMBL" id="JAGSGB010000002">
    <property type="protein sequence ID" value="MBZ6379269.1"/>
    <property type="molecule type" value="Genomic_DNA"/>
</dbReference>
<evidence type="ECO:0000313" key="5">
    <source>
        <dbReference type="Proteomes" id="UP000824621"/>
    </source>
</evidence>
<reference evidence="4 5" key="1">
    <citation type="submission" date="2021-04" db="EMBL/GenBank/DDBJ databases">
        <authorList>
            <person name="Pira H."/>
            <person name="Risdian C."/>
            <person name="Wink J."/>
        </authorList>
    </citation>
    <scope>NUCLEOTIDE SEQUENCE [LARGE SCALE GENOMIC DNA]</scope>
    <source>
        <strain evidence="4 5">DSM 107782</strain>
    </source>
</reference>
<evidence type="ECO:0000256" key="1">
    <source>
        <dbReference type="ARBA" id="ARBA00006407"/>
    </source>
</evidence>
<sequence>MSRFRIPFLSRRKPNEIAEAAAALYRDVVEKARRPEWYREGNVPDTVDGRFDMVALMLSLLLLRLETIEGRSSHRLGVLLTERFVDDMDSSLRTIGIGDMAIGKQVGRTLSALGGRLGAYRDAFRQGTGLRRALNRNVYRGEADAETLEWMAERVREEVLRLGQISDQAFLSGEAA</sequence>
<dbReference type="InterPro" id="IPR007129">
    <property type="entry name" value="Ubiqinol_cyt_c_chaperone_CPB3"/>
</dbReference>
<accession>A0ABS7WLJ5</accession>
<evidence type="ECO:0000313" key="4">
    <source>
        <dbReference type="EMBL" id="MBZ6379269.1"/>
    </source>
</evidence>
<protein>
    <submittedName>
        <fullName evidence="4">Ubiquinol-cytochrome C chaperone</fullName>
    </submittedName>
</protein>
<evidence type="ECO:0000256" key="2">
    <source>
        <dbReference type="ARBA" id="ARBA00006436"/>
    </source>
</evidence>
<organism evidence="4 5">
    <name type="scientific">Pacificimonas aurantium</name>
    <dbReference type="NCBI Taxonomy" id="1250540"/>
    <lineage>
        <taxon>Bacteria</taxon>
        <taxon>Pseudomonadati</taxon>
        <taxon>Pseudomonadota</taxon>
        <taxon>Alphaproteobacteria</taxon>
        <taxon>Sphingomonadales</taxon>
        <taxon>Sphingosinicellaceae</taxon>
        <taxon>Pacificimonas</taxon>
    </lineage>
</organism>
<keyword evidence="5" id="KW-1185">Reference proteome</keyword>
<dbReference type="Pfam" id="PF03981">
    <property type="entry name" value="Ubiq_cyt_C_chap"/>
    <property type="match status" value="1"/>
</dbReference>
<dbReference type="PANTHER" id="PTHR12184:SF1">
    <property type="entry name" value="UBIQUINOL-CYTOCHROME-C REDUCTASE COMPLEX ASSEMBLY FACTOR 1"/>
    <property type="match status" value="1"/>
</dbReference>
<dbReference type="PANTHER" id="PTHR12184">
    <property type="entry name" value="UBIQUINOL-CYTOCHROME C REDUCTASE COMPLEX ASSEMBLY FACTOR 1 FAMILY MEMBER"/>
    <property type="match status" value="1"/>
</dbReference>
<comment type="similarity">
    <text evidence="2">Belongs to the UPF0174 family.</text>
</comment>
<comment type="caution">
    <text evidence="4">The sequence shown here is derived from an EMBL/GenBank/DDBJ whole genome shotgun (WGS) entry which is preliminary data.</text>
</comment>
<comment type="similarity">
    <text evidence="1">Belongs to the CBP3 family.</text>
</comment>
<gene>
    <name evidence="4" type="ORF">KCN53_11565</name>
</gene>
<dbReference type="Proteomes" id="UP000824621">
    <property type="component" value="Unassembled WGS sequence"/>
</dbReference>
<name>A0ABS7WLJ5_9SPHN</name>
<dbReference type="RefSeq" id="WP_088712294.1">
    <property type="nucleotide sequence ID" value="NZ_JAGSGB010000002.1"/>
</dbReference>
<feature type="domain" description="Ubiquinol-cytochrome c chaperone" evidence="3">
    <location>
        <begin position="41"/>
        <end position="175"/>
    </location>
</feature>
<proteinExistence type="inferred from homology"/>
<dbReference type="InterPro" id="IPR021150">
    <property type="entry name" value="Ubiq_cyt_c_chap"/>
</dbReference>